<name>A0A4R5ABV7_9ACTN</name>
<keyword evidence="4" id="KW-1185">Reference proteome</keyword>
<keyword evidence="1" id="KW-1133">Transmembrane helix</keyword>
<dbReference type="AlphaFoldDB" id="A0A4R5ABV7"/>
<dbReference type="Proteomes" id="UP000295578">
    <property type="component" value="Unassembled WGS sequence"/>
</dbReference>
<gene>
    <name evidence="3" type="ORF">E1293_36710</name>
</gene>
<dbReference type="EMBL" id="SMKY01000264">
    <property type="protein sequence ID" value="TDD68690.1"/>
    <property type="molecule type" value="Genomic_DNA"/>
</dbReference>
<keyword evidence="1" id="KW-0812">Transmembrane</keyword>
<evidence type="ECO:0000256" key="1">
    <source>
        <dbReference type="SAM" id="Phobius"/>
    </source>
</evidence>
<reference evidence="3 4" key="1">
    <citation type="submission" date="2019-03" db="EMBL/GenBank/DDBJ databases">
        <title>Draft genome sequences of novel Actinobacteria.</title>
        <authorList>
            <person name="Sahin N."/>
            <person name="Ay H."/>
            <person name="Saygin H."/>
        </authorList>
    </citation>
    <scope>NUCLEOTIDE SEQUENCE [LARGE SCALE GENOMIC DNA]</scope>
    <source>
        <strain evidence="3 4">DSM 45941</strain>
    </source>
</reference>
<sequence length="72" mass="7448">MAIVALALGVLGLVSCALLGAAAIPCANQAMREIQRTGERGRELAMAGLVLGSLGLTLWVVLLSVMAVLFPW</sequence>
<evidence type="ECO:0000313" key="3">
    <source>
        <dbReference type="EMBL" id="TDD68690.1"/>
    </source>
</evidence>
<feature type="domain" description="DUF4190" evidence="2">
    <location>
        <begin position="1"/>
        <end position="62"/>
    </location>
</feature>
<dbReference type="OrthoDB" id="4374883at2"/>
<evidence type="ECO:0000313" key="4">
    <source>
        <dbReference type="Proteomes" id="UP000295578"/>
    </source>
</evidence>
<proteinExistence type="predicted"/>
<feature type="transmembrane region" description="Helical" evidence="1">
    <location>
        <begin position="47"/>
        <end position="70"/>
    </location>
</feature>
<dbReference type="InterPro" id="IPR025241">
    <property type="entry name" value="DUF4190"/>
</dbReference>
<organism evidence="3 4">
    <name type="scientific">Actinomadura darangshiensis</name>
    <dbReference type="NCBI Taxonomy" id="705336"/>
    <lineage>
        <taxon>Bacteria</taxon>
        <taxon>Bacillati</taxon>
        <taxon>Actinomycetota</taxon>
        <taxon>Actinomycetes</taxon>
        <taxon>Streptosporangiales</taxon>
        <taxon>Thermomonosporaceae</taxon>
        <taxon>Actinomadura</taxon>
    </lineage>
</organism>
<accession>A0A4R5ABV7</accession>
<protein>
    <submittedName>
        <fullName evidence="3">DUF4190 domain-containing protein</fullName>
    </submittedName>
</protein>
<keyword evidence="1" id="KW-0472">Membrane</keyword>
<evidence type="ECO:0000259" key="2">
    <source>
        <dbReference type="Pfam" id="PF13828"/>
    </source>
</evidence>
<comment type="caution">
    <text evidence="3">The sequence shown here is derived from an EMBL/GenBank/DDBJ whole genome shotgun (WGS) entry which is preliminary data.</text>
</comment>
<dbReference type="Pfam" id="PF13828">
    <property type="entry name" value="DUF4190"/>
    <property type="match status" value="1"/>
</dbReference>